<keyword evidence="2" id="KW-1185">Reference proteome</keyword>
<protein>
    <submittedName>
        <fullName evidence="1">269_t:CDS:1</fullName>
    </submittedName>
</protein>
<proteinExistence type="predicted"/>
<organism evidence="1 2">
    <name type="scientific">Cetraspora pellucida</name>
    <dbReference type="NCBI Taxonomy" id="1433469"/>
    <lineage>
        <taxon>Eukaryota</taxon>
        <taxon>Fungi</taxon>
        <taxon>Fungi incertae sedis</taxon>
        <taxon>Mucoromycota</taxon>
        <taxon>Glomeromycotina</taxon>
        <taxon>Glomeromycetes</taxon>
        <taxon>Diversisporales</taxon>
        <taxon>Gigasporaceae</taxon>
        <taxon>Cetraspora</taxon>
    </lineage>
</organism>
<comment type="caution">
    <text evidence="1">The sequence shown here is derived from an EMBL/GenBank/DDBJ whole genome shotgun (WGS) entry which is preliminary data.</text>
</comment>
<feature type="non-terminal residue" evidence="1">
    <location>
        <position position="1"/>
    </location>
</feature>
<gene>
    <name evidence="1" type="ORF">SPELUC_LOCUS14789</name>
</gene>
<dbReference type="EMBL" id="CAJVPW010045381">
    <property type="protein sequence ID" value="CAG8755759.1"/>
    <property type="molecule type" value="Genomic_DNA"/>
</dbReference>
<evidence type="ECO:0000313" key="2">
    <source>
        <dbReference type="Proteomes" id="UP000789366"/>
    </source>
</evidence>
<name>A0ACA9QJM3_9GLOM</name>
<sequence length="95" mass="10611">STTILSIISSAGGFFGVMTVAYSFLYGTSSLNPWGLIHKFVSVNEIFAIKCDKIDNDCEKGQCICIGKKLSEFESFETFIGNYLNIPKYKKHINK</sequence>
<reference evidence="1" key="1">
    <citation type="submission" date="2021-06" db="EMBL/GenBank/DDBJ databases">
        <authorList>
            <person name="Kallberg Y."/>
            <person name="Tangrot J."/>
            <person name="Rosling A."/>
        </authorList>
    </citation>
    <scope>NUCLEOTIDE SEQUENCE</scope>
    <source>
        <strain evidence="1">28 12/20/2015</strain>
    </source>
</reference>
<accession>A0ACA9QJM3</accession>
<dbReference type="Proteomes" id="UP000789366">
    <property type="component" value="Unassembled WGS sequence"/>
</dbReference>
<evidence type="ECO:0000313" key="1">
    <source>
        <dbReference type="EMBL" id="CAG8755759.1"/>
    </source>
</evidence>